<evidence type="ECO:0000256" key="1">
    <source>
        <dbReference type="ARBA" id="ARBA00001966"/>
    </source>
</evidence>
<dbReference type="Gene3D" id="3.30.70.260">
    <property type="match status" value="1"/>
</dbReference>
<comment type="caution">
    <text evidence="14">The sequence shown here is derived from an EMBL/GenBank/DDBJ whole genome shotgun (WGS) entry which is preliminary data.</text>
</comment>
<dbReference type="AlphaFoldDB" id="A0A5J5G275"/>
<dbReference type="InterPro" id="IPR005131">
    <property type="entry name" value="Ser_deHydtase_bsu"/>
</dbReference>
<evidence type="ECO:0000256" key="6">
    <source>
        <dbReference type="ARBA" id="ARBA00022723"/>
    </source>
</evidence>
<keyword evidence="4 11" id="KW-0312">Gluconeogenesis</keyword>
<dbReference type="InterPro" id="IPR002912">
    <property type="entry name" value="ACT_dom"/>
</dbReference>
<dbReference type="UniPathway" id="UPA00138"/>
<evidence type="ECO:0000256" key="9">
    <source>
        <dbReference type="ARBA" id="ARBA00023239"/>
    </source>
</evidence>
<accession>A0A5J5G275</accession>
<evidence type="ECO:0000256" key="11">
    <source>
        <dbReference type="PIRNR" id="PIRNR036692"/>
    </source>
</evidence>
<keyword evidence="15" id="KW-1185">Reference proteome</keyword>
<name>A0A5J5G275_9BACL</name>
<sequence>MRFKDVFSIIGPAMVGPSSSHTAGAARIGRAARQLLGERPAKAEAVFYGSFAATYEGHGTDRAIVGGLLDYGTDDPRLPDSIETAEAMGMAVTFRQGTGLFPHPNTVRLELEGPDGRNRLSLTGTSIGGGNIEIVEIDGFSVRLSGMYPTVLIHHMDYLGVLAAVTHTMRRAGVNIGHMSLDRKNRSGAALTALELDDPPTAELIQDLEILPAVHSVKVMDLSGADGRTTPSGNSRE</sequence>
<dbReference type="PANTHER" id="PTHR30182:SF12">
    <property type="entry name" value="L-SERINE DEHYDRATASE, BETA CHAIN-RELATED"/>
    <property type="match status" value="1"/>
</dbReference>
<dbReference type="InterPro" id="IPR029009">
    <property type="entry name" value="ASB_dom_sf"/>
</dbReference>
<dbReference type="RefSeq" id="WP_150458923.1">
    <property type="nucleotide sequence ID" value="NZ_VYKK01000020.1"/>
</dbReference>
<evidence type="ECO:0000256" key="5">
    <source>
        <dbReference type="ARBA" id="ARBA00022485"/>
    </source>
</evidence>
<evidence type="ECO:0000256" key="3">
    <source>
        <dbReference type="ARBA" id="ARBA00008636"/>
    </source>
</evidence>
<dbReference type="SUPFAM" id="SSF143548">
    <property type="entry name" value="Serine metabolism enzymes domain"/>
    <property type="match status" value="1"/>
</dbReference>
<dbReference type="GO" id="GO:0003941">
    <property type="term" value="F:L-serine ammonia-lyase activity"/>
    <property type="evidence" value="ECO:0007669"/>
    <property type="project" value="UniProtKB-UniRule"/>
</dbReference>
<evidence type="ECO:0000256" key="12">
    <source>
        <dbReference type="RuleBase" id="RU366059"/>
    </source>
</evidence>
<evidence type="ECO:0000256" key="10">
    <source>
        <dbReference type="ARBA" id="ARBA00049406"/>
    </source>
</evidence>
<comment type="pathway">
    <text evidence="2 11">Carbohydrate biosynthesis; gluconeogenesis.</text>
</comment>
<protein>
    <recommendedName>
        <fullName evidence="11">L-serine deaminase</fullName>
    </recommendedName>
</protein>
<dbReference type="SUPFAM" id="SSF55021">
    <property type="entry name" value="ACT-like"/>
    <property type="match status" value="1"/>
</dbReference>
<dbReference type="GO" id="GO:0051539">
    <property type="term" value="F:4 iron, 4 sulfur cluster binding"/>
    <property type="evidence" value="ECO:0007669"/>
    <property type="project" value="UniProtKB-UniRule"/>
</dbReference>
<organism evidence="14 15">
    <name type="scientific">Paenibacillus spiritus</name>
    <dbReference type="NCBI Taxonomy" id="2496557"/>
    <lineage>
        <taxon>Bacteria</taxon>
        <taxon>Bacillati</taxon>
        <taxon>Bacillota</taxon>
        <taxon>Bacilli</taxon>
        <taxon>Bacillales</taxon>
        <taxon>Paenibacillaceae</taxon>
        <taxon>Paenibacillus</taxon>
    </lineage>
</organism>
<dbReference type="PIRSF" id="PIRSF036692">
    <property type="entry name" value="SDH_B"/>
    <property type="match status" value="1"/>
</dbReference>
<dbReference type="InterPro" id="IPR004643">
    <property type="entry name" value="Fe-S_L-Ser_bsu"/>
</dbReference>
<keyword evidence="6 11" id="KW-0479">Metal-binding</keyword>
<keyword evidence="9 11" id="KW-0456">Lyase</keyword>
<dbReference type="PROSITE" id="PS51671">
    <property type="entry name" value="ACT"/>
    <property type="match status" value="1"/>
</dbReference>
<dbReference type="PANTHER" id="PTHR30182">
    <property type="entry name" value="L-SERINE DEHYDRATASE"/>
    <property type="match status" value="1"/>
</dbReference>
<dbReference type="InterPro" id="IPR051318">
    <property type="entry name" value="Fe-S_L-Ser"/>
</dbReference>
<evidence type="ECO:0000256" key="8">
    <source>
        <dbReference type="ARBA" id="ARBA00023014"/>
    </source>
</evidence>
<evidence type="ECO:0000259" key="13">
    <source>
        <dbReference type="PROSITE" id="PS51671"/>
    </source>
</evidence>
<evidence type="ECO:0000256" key="4">
    <source>
        <dbReference type="ARBA" id="ARBA00022432"/>
    </source>
</evidence>
<comment type="cofactor">
    <cofactor evidence="1 12">
        <name>[4Fe-4S] cluster</name>
        <dbReference type="ChEBI" id="CHEBI:49883"/>
    </cofactor>
</comment>
<dbReference type="Pfam" id="PF03315">
    <property type="entry name" value="SDH_beta"/>
    <property type="match status" value="1"/>
</dbReference>
<dbReference type="Gene3D" id="3.30.1330.90">
    <property type="entry name" value="D-3-phosphoglycerate dehydrogenase, domain 3"/>
    <property type="match status" value="1"/>
</dbReference>
<comment type="catalytic activity">
    <reaction evidence="10 11 12">
        <text>L-serine = pyruvate + NH4(+)</text>
        <dbReference type="Rhea" id="RHEA:19169"/>
        <dbReference type="ChEBI" id="CHEBI:15361"/>
        <dbReference type="ChEBI" id="CHEBI:28938"/>
        <dbReference type="ChEBI" id="CHEBI:33384"/>
        <dbReference type="EC" id="4.3.1.17"/>
    </reaction>
</comment>
<dbReference type="GO" id="GO:0046872">
    <property type="term" value="F:metal ion binding"/>
    <property type="evidence" value="ECO:0007669"/>
    <property type="project" value="UniProtKB-UniRule"/>
</dbReference>
<comment type="similarity">
    <text evidence="3 11 12">Belongs to the iron-sulfur dependent L-serine dehydratase family.</text>
</comment>
<keyword evidence="8 11" id="KW-0411">Iron-sulfur</keyword>
<feature type="domain" description="ACT" evidence="13">
    <location>
        <begin position="150"/>
        <end position="222"/>
    </location>
</feature>
<dbReference type="NCBIfam" id="TIGR00719">
    <property type="entry name" value="sda_beta"/>
    <property type="match status" value="1"/>
</dbReference>
<dbReference type="EMBL" id="VYKK01000020">
    <property type="protein sequence ID" value="KAA9001007.1"/>
    <property type="molecule type" value="Genomic_DNA"/>
</dbReference>
<dbReference type="OrthoDB" id="9813137at2"/>
<proteinExistence type="inferred from homology"/>
<evidence type="ECO:0000313" key="15">
    <source>
        <dbReference type="Proteomes" id="UP000367750"/>
    </source>
</evidence>
<gene>
    <name evidence="14" type="primary">sdaAB</name>
    <name evidence="14" type="ORF">F4V43_14270</name>
</gene>
<evidence type="ECO:0000313" key="14">
    <source>
        <dbReference type="EMBL" id="KAA9001007.1"/>
    </source>
</evidence>
<evidence type="ECO:0000256" key="2">
    <source>
        <dbReference type="ARBA" id="ARBA00004742"/>
    </source>
</evidence>
<evidence type="ECO:0000256" key="7">
    <source>
        <dbReference type="ARBA" id="ARBA00023004"/>
    </source>
</evidence>
<keyword evidence="7 11" id="KW-0408">Iron</keyword>
<reference evidence="14 15" key="1">
    <citation type="submission" date="2019-09" db="EMBL/GenBank/DDBJ databases">
        <title>Bacillus ochoae sp. nov., Paenibacillus whitsoniae sp. nov., Paenibacillus spiritus sp. nov. Isolated from the Mars Exploration Rover during spacecraft assembly.</title>
        <authorList>
            <person name="Seuylemezian A."/>
            <person name="Vaishampayan P."/>
        </authorList>
    </citation>
    <scope>NUCLEOTIDE SEQUENCE [LARGE SCALE GENOMIC DNA]</scope>
    <source>
        <strain evidence="14 15">MER_111</strain>
    </source>
</reference>
<dbReference type="Proteomes" id="UP000367750">
    <property type="component" value="Unassembled WGS sequence"/>
</dbReference>
<dbReference type="GO" id="GO:0006094">
    <property type="term" value="P:gluconeogenesis"/>
    <property type="evidence" value="ECO:0007669"/>
    <property type="project" value="UniProtKB-UniRule"/>
</dbReference>
<keyword evidence="5 11" id="KW-0004">4Fe-4S</keyword>
<dbReference type="InterPro" id="IPR045865">
    <property type="entry name" value="ACT-like_dom_sf"/>
</dbReference>